<name>A0A919EF22_9ACTN</name>
<dbReference type="AlphaFoldDB" id="A0A919EF22"/>
<dbReference type="RefSeq" id="WP_190131865.1">
    <property type="nucleotide sequence ID" value="NZ_BNBD01000011.1"/>
</dbReference>
<protein>
    <submittedName>
        <fullName evidence="1">Uncharacterized protein</fullName>
    </submittedName>
</protein>
<proteinExistence type="predicted"/>
<reference evidence="1" key="1">
    <citation type="journal article" date="2014" name="Int. J. Syst. Evol. Microbiol.">
        <title>Complete genome sequence of Corynebacterium casei LMG S-19264T (=DSM 44701T), isolated from a smear-ripened cheese.</title>
        <authorList>
            <consortium name="US DOE Joint Genome Institute (JGI-PGF)"/>
            <person name="Walter F."/>
            <person name="Albersmeier A."/>
            <person name="Kalinowski J."/>
            <person name="Ruckert C."/>
        </authorList>
    </citation>
    <scope>NUCLEOTIDE SEQUENCE</scope>
    <source>
        <strain evidence="1">JCM 4059</strain>
    </source>
</reference>
<sequence>MRLLAYMVRPGDVVVDKGKRETVKDVRTKSYSNGRREALISLKSGRTIRLDGDDPIRVERGRGGGR</sequence>
<dbReference type="Proteomes" id="UP000638313">
    <property type="component" value="Unassembled WGS sequence"/>
</dbReference>
<keyword evidence="2" id="KW-1185">Reference proteome</keyword>
<gene>
    <name evidence="1" type="ORF">GCM10010218_49260</name>
</gene>
<organism evidence="1 2">
    <name type="scientific">Streptomyces mashuensis</name>
    <dbReference type="NCBI Taxonomy" id="33904"/>
    <lineage>
        <taxon>Bacteria</taxon>
        <taxon>Bacillati</taxon>
        <taxon>Actinomycetota</taxon>
        <taxon>Actinomycetes</taxon>
        <taxon>Kitasatosporales</taxon>
        <taxon>Streptomycetaceae</taxon>
        <taxon>Streptomyces</taxon>
    </lineage>
</organism>
<dbReference type="EMBL" id="BNBD01000011">
    <property type="protein sequence ID" value="GHF61825.1"/>
    <property type="molecule type" value="Genomic_DNA"/>
</dbReference>
<evidence type="ECO:0000313" key="2">
    <source>
        <dbReference type="Proteomes" id="UP000638313"/>
    </source>
</evidence>
<accession>A0A919EF22</accession>
<evidence type="ECO:0000313" key="1">
    <source>
        <dbReference type="EMBL" id="GHF61825.1"/>
    </source>
</evidence>
<comment type="caution">
    <text evidence="1">The sequence shown here is derived from an EMBL/GenBank/DDBJ whole genome shotgun (WGS) entry which is preliminary data.</text>
</comment>
<reference evidence="1" key="2">
    <citation type="submission" date="2020-09" db="EMBL/GenBank/DDBJ databases">
        <authorList>
            <person name="Sun Q."/>
            <person name="Ohkuma M."/>
        </authorList>
    </citation>
    <scope>NUCLEOTIDE SEQUENCE</scope>
    <source>
        <strain evidence="1">JCM 4059</strain>
    </source>
</reference>